<evidence type="ECO:0000313" key="1">
    <source>
        <dbReference type="EMBL" id="CAB4032450.1"/>
    </source>
</evidence>
<dbReference type="PANTHER" id="PTHR12292">
    <property type="entry name" value="RWD DOMAIN-CONTAINING PROTEIN"/>
    <property type="match status" value="1"/>
</dbReference>
<dbReference type="InterPro" id="IPR040213">
    <property type="entry name" value="GIR2-like"/>
</dbReference>
<dbReference type="EMBL" id="CACRXK020018409">
    <property type="protein sequence ID" value="CAB4032450.1"/>
    <property type="molecule type" value="Genomic_DNA"/>
</dbReference>
<gene>
    <name evidence="1" type="ORF">PACLA_8A020717</name>
</gene>
<name>A0A7D9JN04_PARCT</name>
<proteinExistence type="predicted"/>
<dbReference type="AlphaFoldDB" id="A0A7D9JN04"/>
<accession>A0A7D9JN04</accession>
<keyword evidence="1" id="KW-0808">Transferase</keyword>
<dbReference type="PROSITE" id="PS50908">
    <property type="entry name" value="RWD"/>
    <property type="match status" value="1"/>
</dbReference>
<dbReference type="OrthoDB" id="277175at2759"/>
<dbReference type="Pfam" id="PF05773">
    <property type="entry name" value="RWD"/>
    <property type="match status" value="1"/>
</dbReference>
<dbReference type="CDD" id="cd23823">
    <property type="entry name" value="RWD_GCN2"/>
    <property type="match status" value="1"/>
</dbReference>
<keyword evidence="1" id="KW-0418">Kinase</keyword>
<sequence>MAENLVATEPCEAEGAADDVCDTLDFQSFEDEIRELLCPKETKQVALLRQISGDIEQIQADEILALKAIFEDDLRMVDESTAKYFKIKINPIAEQCHDDEVVDLWFCLPSQYPVIPPIFEIEGHGSLSSAKADKLYSLLMKEACSRLNSLMIYDLITIAQDFVQETMAEVRERRKKEEVTFDEEPKLEECTSDNAIEEHLDTNHYTNYGGIDLRDTQKYIGHIHVLEKVPSHLKIQSLENIMKHNLVNRFNSAWEKMSRKYETESRKFPKQFLTMPRVAFHGTRQGNVPNI</sequence>
<dbReference type="InterPro" id="IPR006575">
    <property type="entry name" value="RWD_dom"/>
</dbReference>
<dbReference type="Proteomes" id="UP001152795">
    <property type="component" value="Unassembled WGS sequence"/>
</dbReference>
<dbReference type="GO" id="GO:0016301">
    <property type="term" value="F:kinase activity"/>
    <property type="evidence" value="ECO:0007669"/>
    <property type="project" value="UniProtKB-KW"/>
</dbReference>
<evidence type="ECO:0000313" key="2">
    <source>
        <dbReference type="Proteomes" id="UP001152795"/>
    </source>
</evidence>
<feature type="non-terminal residue" evidence="1">
    <location>
        <position position="291"/>
    </location>
</feature>
<dbReference type="Gene3D" id="3.10.110.10">
    <property type="entry name" value="Ubiquitin Conjugating Enzyme"/>
    <property type="match status" value="1"/>
</dbReference>
<organism evidence="1 2">
    <name type="scientific">Paramuricea clavata</name>
    <name type="common">Red gorgonian</name>
    <name type="synonym">Violescent sea-whip</name>
    <dbReference type="NCBI Taxonomy" id="317549"/>
    <lineage>
        <taxon>Eukaryota</taxon>
        <taxon>Metazoa</taxon>
        <taxon>Cnidaria</taxon>
        <taxon>Anthozoa</taxon>
        <taxon>Octocorallia</taxon>
        <taxon>Malacalcyonacea</taxon>
        <taxon>Plexauridae</taxon>
        <taxon>Paramuricea</taxon>
    </lineage>
</organism>
<comment type="caution">
    <text evidence="1">The sequence shown here is derived from an EMBL/GenBank/DDBJ whole genome shotgun (WGS) entry which is preliminary data.</text>
</comment>
<protein>
    <submittedName>
        <fullName evidence="1">Kinase-like domain-containing</fullName>
    </submittedName>
</protein>
<reference evidence="1" key="1">
    <citation type="submission" date="2020-04" db="EMBL/GenBank/DDBJ databases">
        <authorList>
            <person name="Alioto T."/>
            <person name="Alioto T."/>
            <person name="Gomez Garrido J."/>
        </authorList>
    </citation>
    <scope>NUCLEOTIDE SEQUENCE</scope>
    <source>
        <strain evidence="1">A484AB</strain>
    </source>
</reference>
<dbReference type="InterPro" id="IPR016135">
    <property type="entry name" value="UBQ-conjugating_enzyme/RWD"/>
</dbReference>
<keyword evidence="2" id="KW-1185">Reference proteome</keyword>
<dbReference type="SUPFAM" id="SSF54495">
    <property type="entry name" value="UBC-like"/>
    <property type="match status" value="1"/>
</dbReference>
<dbReference type="SMART" id="SM00591">
    <property type="entry name" value="RWD"/>
    <property type="match status" value="1"/>
</dbReference>